<dbReference type="Proteomes" id="UP000515804">
    <property type="component" value="Chromosome"/>
</dbReference>
<proteinExistence type="predicted"/>
<dbReference type="EMBL" id="CP060719">
    <property type="protein sequence ID" value="QNN69800.1"/>
    <property type="molecule type" value="Genomic_DNA"/>
</dbReference>
<protein>
    <submittedName>
        <fullName evidence="1">Uncharacterized protein</fullName>
    </submittedName>
</protein>
<sequence>MLTVLRAKACLAAKLSRADGMCKKMIFTVLLAYCIVLAAFNVPTANAQAAAAKATPVTLQGGLTLYAPAGWTAQPPAATKVVLVNAANDSLIVGSLDSGEISLAGPELTNGFPMGNGVFLRPTGTPKQAGGVYSNTFVATGTPTKALGVVMIRAANGGRLVTLIGLAPPERMEMVIRAMAPMIASATVSPAAAPRSSGELATYLKGRYLVRFYSGSGYSEKHEMWLCSNGEFRSRFDGGGFTQGVASGAFAGANKGNWSATGGRSGGSLVLSASDGSVSRFNLREASDGLMLNGNKWMRGTNELCN</sequence>
<evidence type="ECO:0000313" key="1">
    <source>
        <dbReference type="EMBL" id="QNN69800.1"/>
    </source>
</evidence>
<accession>A0A7G9SPM5</accession>
<organism evidence="1 2">
    <name type="scientific">Thermomonas carbonis</name>
    <dbReference type="NCBI Taxonomy" id="1463158"/>
    <lineage>
        <taxon>Bacteria</taxon>
        <taxon>Pseudomonadati</taxon>
        <taxon>Pseudomonadota</taxon>
        <taxon>Gammaproteobacteria</taxon>
        <taxon>Lysobacterales</taxon>
        <taxon>Lysobacteraceae</taxon>
        <taxon>Thermomonas</taxon>
    </lineage>
</organism>
<name>A0A7G9SPM5_9GAMM</name>
<dbReference type="AlphaFoldDB" id="A0A7G9SPM5"/>
<reference evidence="1 2" key="1">
    <citation type="submission" date="2020-08" db="EMBL/GenBank/DDBJ databases">
        <title>Genome sequence of Thermomonas carbonis KCTC 42013T.</title>
        <authorList>
            <person name="Hyun D.-W."/>
            <person name="Bae J.-W."/>
        </authorList>
    </citation>
    <scope>NUCLEOTIDE SEQUENCE [LARGE SCALE GENOMIC DNA]</scope>
    <source>
        <strain evidence="1 2">KCTC 42013</strain>
    </source>
</reference>
<gene>
    <name evidence="1" type="ORF">H9L16_14295</name>
</gene>
<dbReference type="RefSeq" id="WP_187552317.1">
    <property type="nucleotide sequence ID" value="NZ_BMZL01000001.1"/>
</dbReference>
<keyword evidence="2" id="KW-1185">Reference proteome</keyword>
<evidence type="ECO:0000313" key="2">
    <source>
        <dbReference type="Proteomes" id="UP000515804"/>
    </source>
</evidence>
<dbReference type="KEGG" id="tcn:H9L16_14295"/>